<feature type="transmembrane region" description="Helical" evidence="6">
    <location>
        <begin position="16"/>
        <end position="34"/>
    </location>
</feature>
<dbReference type="GO" id="GO:0016020">
    <property type="term" value="C:membrane"/>
    <property type="evidence" value="ECO:0007669"/>
    <property type="project" value="UniProtKB-SubCell"/>
</dbReference>
<dbReference type="Proteomes" id="UP000193719">
    <property type="component" value="Unassembled WGS sequence"/>
</dbReference>
<evidence type="ECO:0000313" key="8">
    <source>
        <dbReference type="EMBL" id="ORX44152.1"/>
    </source>
</evidence>
<evidence type="ECO:0000256" key="2">
    <source>
        <dbReference type="ARBA" id="ARBA00007742"/>
    </source>
</evidence>
<comment type="similarity">
    <text evidence="2">Belongs to the steroid 5-alpha reductase family.</text>
</comment>
<feature type="domain" description="3-oxo-5-alpha-steroid 4-dehydrogenase C-terminal" evidence="7">
    <location>
        <begin position="127"/>
        <end position="263"/>
    </location>
</feature>
<dbReference type="AlphaFoldDB" id="A0A1Y1UZJ7"/>
<feature type="transmembrane region" description="Helical" evidence="6">
    <location>
        <begin position="55"/>
        <end position="76"/>
    </location>
</feature>
<reference evidence="8 9" key="2">
    <citation type="submission" date="2016-08" db="EMBL/GenBank/DDBJ databases">
        <title>Pervasive Adenine N6-methylation of Active Genes in Fungi.</title>
        <authorList>
            <consortium name="DOE Joint Genome Institute"/>
            <person name="Mondo S.J."/>
            <person name="Dannebaum R.O."/>
            <person name="Kuo R.C."/>
            <person name="Labutti K."/>
            <person name="Haridas S."/>
            <person name="Kuo A."/>
            <person name="Salamov A."/>
            <person name="Ahrendt S.R."/>
            <person name="Lipzen A."/>
            <person name="Sullivan W."/>
            <person name="Andreopoulos W.B."/>
            <person name="Clum A."/>
            <person name="Lindquist E."/>
            <person name="Daum C."/>
            <person name="Ramamoorthy G.K."/>
            <person name="Gryganskyi A."/>
            <person name="Culley D."/>
            <person name="Magnuson J.K."/>
            <person name="James T.Y."/>
            <person name="O'Malley M.A."/>
            <person name="Stajich J.E."/>
            <person name="Spatafora J.W."/>
            <person name="Visel A."/>
            <person name="Grigoriev I.V."/>
        </authorList>
    </citation>
    <scope>NUCLEOTIDE SEQUENCE [LARGE SCALE GENOMIC DNA]</scope>
    <source>
        <strain evidence="9">finn</strain>
    </source>
</reference>
<dbReference type="PANTHER" id="PTHR10556:SF35">
    <property type="entry name" value="3-OXO-5-ALPHA-STEROID 4-DEHYDROGENASE FAMILY PROTEIN"/>
    <property type="match status" value="1"/>
</dbReference>
<feature type="transmembrane region" description="Helical" evidence="6">
    <location>
        <begin position="120"/>
        <end position="139"/>
    </location>
</feature>
<feature type="transmembrane region" description="Helical" evidence="6">
    <location>
        <begin position="151"/>
        <end position="173"/>
    </location>
</feature>
<dbReference type="OrthoDB" id="5788137at2759"/>
<dbReference type="EMBL" id="MCFH01000047">
    <property type="protein sequence ID" value="ORX44152.1"/>
    <property type="molecule type" value="Genomic_DNA"/>
</dbReference>
<organism evidence="8 9">
    <name type="scientific">Piromyces finnis</name>
    <dbReference type="NCBI Taxonomy" id="1754191"/>
    <lineage>
        <taxon>Eukaryota</taxon>
        <taxon>Fungi</taxon>
        <taxon>Fungi incertae sedis</taxon>
        <taxon>Chytridiomycota</taxon>
        <taxon>Chytridiomycota incertae sedis</taxon>
        <taxon>Neocallimastigomycetes</taxon>
        <taxon>Neocallimastigales</taxon>
        <taxon>Neocallimastigaceae</taxon>
        <taxon>Piromyces</taxon>
    </lineage>
</organism>
<keyword evidence="3 6" id="KW-0812">Transmembrane</keyword>
<name>A0A1Y1UZJ7_9FUNG</name>
<keyword evidence="4 6" id="KW-1133">Transmembrane helix</keyword>
<evidence type="ECO:0000256" key="3">
    <source>
        <dbReference type="ARBA" id="ARBA00022692"/>
    </source>
</evidence>
<dbReference type="PANTHER" id="PTHR10556">
    <property type="entry name" value="3-OXO-5-ALPHA-STEROID 4-DEHYDROGENASE"/>
    <property type="match status" value="1"/>
</dbReference>
<feature type="transmembrane region" description="Helical" evidence="6">
    <location>
        <begin position="194"/>
        <end position="216"/>
    </location>
</feature>
<comment type="subcellular location">
    <subcellularLocation>
        <location evidence="1">Membrane</location>
        <topology evidence="1">Multi-pass membrane protein</topology>
    </subcellularLocation>
</comment>
<feature type="transmembrane region" description="Helical" evidence="6">
    <location>
        <begin position="88"/>
        <end position="108"/>
    </location>
</feature>
<evidence type="ECO:0000256" key="5">
    <source>
        <dbReference type="ARBA" id="ARBA00023136"/>
    </source>
</evidence>
<dbReference type="STRING" id="1754191.A0A1Y1UZJ7"/>
<gene>
    <name evidence="8" type="ORF">BCR36DRAFT_415189</name>
</gene>
<sequence>MAESIIPISSNTEQSLFFILVLLGIIILFFEITGNNIPYSKFEIKNERGVFRRYFNTRFSLFLIYFSTILNITLIYVNDTRKKTPYHIIVYIFYLINYLKRCFEVLFIHKFSKKISFFSILYLTISHAIVNSILCRFILLNKKNKDNSNFFYLILPCPLIFFGWLGSFYHHVLLAKLRKSPRNAKKYKIPRGGLFDYVSCPHYFMELLTWVGFSVIIHRLSFYGHIVFILCTFVGRSYQTRKWYLNHIVGYPRKRKCLIPLIY</sequence>
<dbReference type="GO" id="GO:0016627">
    <property type="term" value="F:oxidoreductase activity, acting on the CH-CH group of donors"/>
    <property type="evidence" value="ECO:0007669"/>
    <property type="project" value="InterPro"/>
</dbReference>
<proteinExistence type="inferred from homology"/>
<evidence type="ECO:0000256" key="6">
    <source>
        <dbReference type="SAM" id="Phobius"/>
    </source>
</evidence>
<evidence type="ECO:0000259" key="7">
    <source>
        <dbReference type="Pfam" id="PF02544"/>
    </source>
</evidence>
<evidence type="ECO:0000313" key="9">
    <source>
        <dbReference type="Proteomes" id="UP000193719"/>
    </source>
</evidence>
<dbReference type="InterPro" id="IPR001104">
    <property type="entry name" value="3-oxo-5_a-steroid_4-DH_C"/>
</dbReference>
<evidence type="ECO:0000256" key="4">
    <source>
        <dbReference type="ARBA" id="ARBA00022989"/>
    </source>
</evidence>
<reference evidence="8 9" key="1">
    <citation type="submission" date="2016-08" db="EMBL/GenBank/DDBJ databases">
        <title>Genomes of anaerobic fungi encode conserved fungal cellulosomes for biomass hydrolysis.</title>
        <authorList>
            <consortium name="DOE Joint Genome Institute"/>
            <person name="Haitjema C.H."/>
            <person name="Gilmore S.P."/>
            <person name="Henske J.K."/>
            <person name="Solomon K.V."/>
            <person name="De Groot R."/>
            <person name="Kuo A."/>
            <person name="Mondo S.J."/>
            <person name="Salamov A.A."/>
            <person name="Labutti K."/>
            <person name="Zhao Z."/>
            <person name="Chiniquy J."/>
            <person name="Barry K."/>
            <person name="Brewer H.M."/>
            <person name="Purvine S.O."/>
            <person name="Wright A.T."/>
            <person name="Boxma B."/>
            <person name="Van Alen T."/>
            <person name="Hackstein J.H."/>
            <person name="Baker S.E."/>
            <person name="Grigoriev I.V."/>
            <person name="O'Malley M.A."/>
        </authorList>
    </citation>
    <scope>NUCLEOTIDE SEQUENCE [LARGE SCALE GENOMIC DNA]</scope>
    <source>
        <strain evidence="9">finn</strain>
    </source>
</reference>
<accession>A0A1Y1UZJ7</accession>
<dbReference type="Pfam" id="PF02544">
    <property type="entry name" value="Steroid_dh"/>
    <property type="match status" value="1"/>
</dbReference>
<dbReference type="InterPro" id="IPR039357">
    <property type="entry name" value="SRD5A/TECR"/>
</dbReference>
<feature type="transmembrane region" description="Helical" evidence="6">
    <location>
        <begin position="222"/>
        <end position="238"/>
    </location>
</feature>
<keyword evidence="9" id="KW-1185">Reference proteome</keyword>
<protein>
    <recommendedName>
        <fullName evidence="7">3-oxo-5-alpha-steroid 4-dehydrogenase C-terminal domain-containing protein</fullName>
    </recommendedName>
</protein>
<keyword evidence="5 6" id="KW-0472">Membrane</keyword>
<dbReference type="PROSITE" id="PS50244">
    <property type="entry name" value="S5A_REDUCTASE"/>
    <property type="match status" value="1"/>
</dbReference>
<comment type="caution">
    <text evidence="8">The sequence shown here is derived from an EMBL/GenBank/DDBJ whole genome shotgun (WGS) entry which is preliminary data.</text>
</comment>
<dbReference type="GO" id="GO:0006629">
    <property type="term" value="P:lipid metabolic process"/>
    <property type="evidence" value="ECO:0007669"/>
    <property type="project" value="InterPro"/>
</dbReference>
<evidence type="ECO:0000256" key="1">
    <source>
        <dbReference type="ARBA" id="ARBA00004141"/>
    </source>
</evidence>